<evidence type="ECO:0000256" key="1">
    <source>
        <dbReference type="ARBA" id="ARBA00022679"/>
    </source>
</evidence>
<evidence type="ECO:0000313" key="3">
    <source>
        <dbReference type="EMBL" id="PWN07802.1"/>
    </source>
</evidence>
<dbReference type="OrthoDB" id="9768685at2"/>
<accession>A0A316TY87</accession>
<dbReference type="SUPFAM" id="SSF53756">
    <property type="entry name" value="UDP-Glycosyltransferase/glycogen phosphorylase"/>
    <property type="match status" value="1"/>
</dbReference>
<dbReference type="Proteomes" id="UP000245533">
    <property type="component" value="Unassembled WGS sequence"/>
</dbReference>
<comment type="caution">
    <text evidence="3">The sequence shown here is derived from an EMBL/GenBank/DDBJ whole genome shotgun (WGS) entry which is preliminary data.</text>
</comment>
<dbReference type="Pfam" id="PF13439">
    <property type="entry name" value="Glyco_transf_4"/>
    <property type="match status" value="1"/>
</dbReference>
<dbReference type="PANTHER" id="PTHR46401">
    <property type="entry name" value="GLYCOSYLTRANSFERASE WBBK-RELATED"/>
    <property type="match status" value="1"/>
</dbReference>
<dbReference type="PANTHER" id="PTHR46401:SF2">
    <property type="entry name" value="GLYCOSYLTRANSFERASE WBBK-RELATED"/>
    <property type="match status" value="1"/>
</dbReference>
<dbReference type="EMBL" id="QGGB01000002">
    <property type="protein sequence ID" value="PWN07802.1"/>
    <property type="molecule type" value="Genomic_DNA"/>
</dbReference>
<feature type="domain" description="Glycosyltransferase subfamily 4-like N-terminal" evidence="2">
    <location>
        <begin position="20"/>
        <end position="217"/>
    </location>
</feature>
<dbReference type="Gene3D" id="3.40.50.2000">
    <property type="entry name" value="Glycogen Phosphorylase B"/>
    <property type="match status" value="2"/>
</dbReference>
<proteinExistence type="predicted"/>
<keyword evidence="4" id="KW-1185">Reference proteome</keyword>
<dbReference type="Pfam" id="PF13692">
    <property type="entry name" value="Glyco_trans_1_4"/>
    <property type="match status" value="1"/>
</dbReference>
<evidence type="ECO:0000313" key="4">
    <source>
        <dbReference type="Proteomes" id="UP000245533"/>
    </source>
</evidence>
<dbReference type="AlphaFoldDB" id="A0A316TY87"/>
<keyword evidence="1 3" id="KW-0808">Transferase</keyword>
<dbReference type="InterPro" id="IPR028098">
    <property type="entry name" value="Glyco_trans_4-like_N"/>
</dbReference>
<sequence>MRVVQINSALNTTSTGRITEAIGKSVLADGHESYVACKRVGPNGSSSEIIPVGNKLDVYMHGLKTRLLDRHGFGSRKATLELVGRVREIDPDVIGLHNLHGYYLNVEVLFTYLKEVQKPLVWTFHDCWPFTGHCSYFDRVDCTKWKSECRSCPMTRYYPASYGLDQSNRNFHQKKELFTGLDNMTIVTPSYWLKGLVNESFLKEYPVEVIHNGIDLETFSPGTHHLPDAIRNIDKKIILGVASVWDDRKGLSDFIKLSEMVSDDYQIVLVGLNEKQLSNLPKRVMAIAKTENVHELASIYSAAEVFVNPTYSDNFPTTNLEALACGTPVVTYDTGGSPEAVSRETGKIVPKPQVEALLDEILEVDTWDKESVKKNCRNRAEALFDKNQRFKDYLNLFKKIDEKNYKYHIKMST</sequence>
<reference evidence="3 4" key="1">
    <citation type="submission" date="2018-05" db="EMBL/GenBank/DDBJ databases">
        <title>Rhodohalobacter halophilus gen. nov., sp. nov., a moderately halophilic member of the family Balneolaceae.</title>
        <authorList>
            <person name="Liu Z.-W."/>
        </authorList>
    </citation>
    <scope>NUCLEOTIDE SEQUENCE [LARGE SCALE GENOMIC DNA]</scope>
    <source>
        <strain evidence="3 4">8A47</strain>
    </source>
</reference>
<dbReference type="GO" id="GO:0016757">
    <property type="term" value="F:glycosyltransferase activity"/>
    <property type="evidence" value="ECO:0007669"/>
    <property type="project" value="TreeGrafter"/>
</dbReference>
<dbReference type="RefSeq" id="WP_109644302.1">
    <property type="nucleotide sequence ID" value="NZ_QGGB01000002.1"/>
</dbReference>
<gene>
    <name evidence="3" type="ORF">DDZ15_01965</name>
</gene>
<name>A0A316TY87_9BACT</name>
<protein>
    <submittedName>
        <fullName evidence="3">Glycosyl transferase</fullName>
    </submittedName>
</protein>
<evidence type="ECO:0000259" key="2">
    <source>
        <dbReference type="Pfam" id="PF13439"/>
    </source>
</evidence>
<organism evidence="3 4">
    <name type="scientific">Rhodohalobacter mucosus</name>
    <dbReference type="NCBI Taxonomy" id="2079485"/>
    <lineage>
        <taxon>Bacteria</taxon>
        <taxon>Pseudomonadati</taxon>
        <taxon>Balneolota</taxon>
        <taxon>Balneolia</taxon>
        <taxon>Balneolales</taxon>
        <taxon>Balneolaceae</taxon>
        <taxon>Rhodohalobacter</taxon>
    </lineage>
</organism>
<dbReference type="GO" id="GO:0009103">
    <property type="term" value="P:lipopolysaccharide biosynthetic process"/>
    <property type="evidence" value="ECO:0007669"/>
    <property type="project" value="TreeGrafter"/>
</dbReference>